<dbReference type="AlphaFoldDB" id="A0A834SXW6"/>
<keyword evidence="1" id="KW-0132">Cell division</keyword>
<sequence>MKAQLWHLTQRTTALPLGRGAFTLATIYTLLTEVNLDPNIRNIQELKTWPEFHNVVSVGLRLAPLQIDAYVQFSPFPSENSDCFIQGGDFKNISRLLAGTIGVPSSFWVAKRVLNLMHGSGKMSRTWIIYNKPEEPNSIHDGLLLALELQGYLRVLNITDIYQYFY</sequence>
<protein>
    <submittedName>
        <fullName evidence="4">Anaphase-promoting complex subunit 1</fullName>
    </submittedName>
</protein>
<dbReference type="GO" id="GO:0007091">
    <property type="term" value="P:metaphase/anaphase transition of mitotic cell cycle"/>
    <property type="evidence" value="ECO:0007669"/>
    <property type="project" value="TreeGrafter"/>
</dbReference>
<keyword evidence="5" id="KW-1185">Reference proteome</keyword>
<dbReference type="PANTHER" id="PTHR12827">
    <property type="entry name" value="MEIOTIC CHECKPOINT REGULATOR TSG24 FAMILY MEMBER"/>
    <property type="match status" value="1"/>
</dbReference>
<dbReference type="GO" id="GO:0005680">
    <property type="term" value="C:anaphase-promoting complex"/>
    <property type="evidence" value="ECO:0007669"/>
    <property type="project" value="InterPro"/>
</dbReference>
<evidence type="ECO:0000313" key="4">
    <source>
        <dbReference type="EMBL" id="KAF7812275.1"/>
    </source>
</evidence>
<organism evidence="4 5">
    <name type="scientific">Senna tora</name>
    <dbReference type="NCBI Taxonomy" id="362788"/>
    <lineage>
        <taxon>Eukaryota</taxon>
        <taxon>Viridiplantae</taxon>
        <taxon>Streptophyta</taxon>
        <taxon>Embryophyta</taxon>
        <taxon>Tracheophyta</taxon>
        <taxon>Spermatophyta</taxon>
        <taxon>Magnoliopsida</taxon>
        <taxon>eudicotyledons</taxon>
        <taxon>Gunneridae</taxon>
        <taxon>Pentapetalae</taxon>
        <taxon>rosids</taxon>
        <taxon>fabids</taxon>
        <taxon>Fabales</taxon>
        <taxon>Fabaceae</taxon>
        <taxon>Caesalpinioideae</taxon>
        <taxon>Cassia clade</taxon>
        <taxon>Senna</taxon>
    </lineage>
</organism>
<name>A0A834SXW6_9FABA</name>
<dbReference type="GO" id="GO:0060090">
    <property type="term" value="F:molecular adaptor activity"/>
    <property type="evidence" value="ECO:0007669"/>
    <property type="project" value="TreeGrafter"/>
</dbReference>
<reference evidence="4" key="1">
    <citation type="submission" date="2020-09" db="EMBL/GenBank/DDBJ databases">
        <title>Genome-Enabled Discovery of Anthraquinone Biosynthesis in Senna tora.</title>
        <authorList>
            <person name="Kang S.-H."/>
            <person name="Pandey R.P."/>
            <person name="Lee C.-M."/>
            <person name="Sim J.-S."/>
            <person name="Jeong J.-T."/>
            <person name="Choi B.-S."/>
            <person name="Jung M."/>
            <person name="Ginzburg D."/>
            <person name="Zhao K."/>
            <person name="Won S.Y."/>
            <person name="Oh T.-J."/>
            <person name="Yu Y."/>
            <person name="Kim N.-H."/>
            <person name="Lee O.R."/>
            <person name="Lee T.-H."/>
            <person name="Bashyal P."/>
            <person name="Kim T.-S."/>
            <person name="Lee W.-H."/>
            <person name="Kawkins C."/>
            <person name="Kim C.-K."/>
            <person name="Kim J.S."/>
            <person name="Ahn B.O."/>
            <person name="Rhee S.Y."/>
            <person name="Sohng J.K."/>
        </authorList>
    </citation>
    <scope>NUCLEOTIDE SEQUENCE</scope>
    <source>
        <tissue evidence="4">Leaf</tissue>
    </source>
</reference>
<dbReference type="GO" id="GO:0051301">
    <property type="term" value="P:cell division"/>
    <property type="evidence" value="ECO:0007669"/>
    <property type="project" value="UniProtKB-KW"/>
</dbReference>
<comment type="caution">
    <text evidence="4">The sequence shown here is derived from an EMBL/GenBank/DDBJ whole genome shotgun (WGS) entry which is preliminary data.</text>
</comment>
<accession>A0A834SXW6</accession>
<dbReference type="EMBL" id="JAAIUW010000010">
    <property type="protein sequence ID" value="KAF7812275.1"/>
    <property type="molecule type" value="Genomic_DNA"/>
</dbReference>
<dbReference type="OrthoDB" id="1710258at2759"/>
<evidence type="ECO:0000256" key="1">
    <source>
        <dbReference type="ARBA" id="ARBA00022618"/>
    </source>
</evidence>
<gene>
    <name evidence="4" type="ORF">G2W53_033251</name>
</gene>
<evidence type="ECO:0000313" key="5">
    <source>
        <dbReference type="Proteomes" id="UP000634136"/>
    </source>
</evidence>
<dbReference type="InterPro" id="IPR024990">
    <property type="entry name" value="Apc1"/>
</dbReference>
<dbReference type="PANTHER" id="PTHR12827:SF3">
    <property type="entry name" value="ANAPHASE-PROMOTING COMPLEX SUBUNIT 1"/>
    <property type="match status" value="1"/>
</dbReference>
<dbReference type="Proteomes" id="UP000634136">
    <property type="component" value="Unassembled WGS sequence"/>
</dbReference>
<evidence type="ECO:0000256" key="2">
    <source>
        <dbReference type="ARBA" id="ARBA00022776"/>
    </source>
</evidence>
<keyword evidence="3" id="KW-0131">Cell cycle</keyword>
<keyword evidence="2" id="KW-0498">Mitosis</keyword>
<proteinExistence type="predicted"/>
<dbReference type="GO" id="GO:0031145">
    <property type="term" value="P:anaphase-promoting complex-dependent catabolic process"/>
    <property type="evidence" value="ECO:0007669"/>
    <property type="project" value="TreeGrafter"/>
</dbReference>
<evidence type="ECO:0000256" key="3">
    <source>
        <dbReference type="ARBA" id="ARBA00023306"/>
    </source>
</evidence>
<dbReference type="GO" id="GO:0070979">
    <property type="term" value="P:protein K11-linked ubiquitination"/>
    <property type="evidence" value="ECO:0007669"/>
    <property type="project" value="TreeGrafter"/>
</dbReference>